<dbReference type="Pfam" id="PF01609">
    <property type="entry name" value="DDE_Tnp_1"/>
    <property type="match status" value="1"/>
</dbReference>
<keyword evidence="4" id="KW-1185">Reference proteome</keyword>
<evidence type="ECO:0000313" key="3">
    <source>
        <dbReference type="EMBL" id="RDH42196.1"/>
    </source>
</evidence>
<sequence>MEITTEQFKIIEHLLPVQRGNVKLSNIQVLNAVLYVAEHGCKWRGLPDYFGNWHSIYTRVNRWAKKGVLDDVFSVLQEADVINIQVDHVSLDSTIIKVHPDGTGAFKKNGPQAIGKSRGGWTTKVHMVAADDQTAVTFSLSPGQVGDAPEGRKLLKKLENCGWEGAQVIMDKAYEGDETRQLVIDLNMEPVVPPRMNRISPWAYDREMYKKRNEVERLFRRLKGFRRIFSRFEKLDAVFRFFIHFALIVDKLISVNRP</sequence>
<dbReference type="EMBL" id="NDXW01000001">
    <property type="protein sequence ID" value="RDH42196.1"/>
    <property type="molecule type" value="Genomic_DNA"/>
</dbReference>
<dbReference type="InterPro" id="IPR025161">
    <property type="entry name" value="IS402-like_dom"/>
</dbReference>
<feature type="domain" description="Transposase IS4-like" evidence="1">
    <location>
        <begin position="88"/>
        <end position="246"/>
    </location>
</feature>
<evidence type="ECO:0000259" key="2">
    <source>
        <dbReference type="Pfam" id="PF13340"/>
    </source>
</evidence>
<dbReference type="PANTHER" id="PTHR30007">
    <property type="entry name" value="PHP DOMAIN PROTEIN"/>
    <property type="match status" value="1"/>
</dbReference>
<dbReference type="GO" id="GO:0006313">
    <property type="term" value="P:DNA transposition"/>
    <property type="evidence" value="ECO:0007669"/>
    <property type="project" value="InterPro"/>
</dbReference>
<organism evidence="3 4">
    <name type="scientific">Zooshikella ganghwensis</name>
    <dbReference type="NCBI Taxonomy" id="202772"/>
    <lineage>
        <taxon>Bacteria</taxon>
        <taxon>Pseudomonadati</taxon>
        <taxon>Pseudomonadota</taxon>
        <taxon>Gammaproteobacteria</taxon>
        <taxon>Oceanospirillales</taxon>
        <taxon>Zooshikellaceae</taxon>
        <taxon>Zooshikella</taxon>
    </lineage>
</organism>
<dbReference type="PANTHER" id="PTHR30007:SF1">
    <property type="entry name" value="BLR1914 PROTEIN"/>
    <property type="match status" value="1"/>
</dbReference>
<name>A0A4P9VI53_9GAMM</name>
<dbReference type="AlphaFoldDB" id="A0A4P9VI53"/>
<comment type="caution">
    <text evidence="3">The sequence shown here is derived from an EMBL/GenBank/DDBJ whole genome shotgun (WGS) entry which is preliminary data.</text>
</comment>
<dbReference type="NCBIfam" id="NF033580">
    <property type="entry name" value="transpos_IS5_3"/>
    <property type="match status" value="1"/>
</dbReference>
<gene>
    <name evidence="3" type="ORF">B9G39_01345</name>
</gene>
<dbReference type="GO" id="GO:0003677">
    <property type="term" value="F:DNA binding"/>
    <property type="evidence" value="ECO:0007669"/>
    <property type="project" value="InterPro"/>
</dbReference>
<evidence type="ECO:0000313" key="4">
    <source>
        <dbReference type="Proteomes" id="UP000257039"/>
    </source>
</evidence>
<accession>A0A4P9VI53</accession>
<dbReference type="InterPro" id="IPR002559">
    <property type="entry name" value="Transposase_11"/>
</dbReference>
<evidence type="ECO:0000259" key="1">
    <source>
        <dbReference type="Pfam" id="PF01609"/>
    </source>
</evidence>
<reference evidence="3 4" key="1">
    <citation type="submission" date="2017-04" db="EMBL/GenBank/DDBJ databases">
        <title>Draft genome sequence of Zooshikella ganghwensis VG4 isolated from Red Sea sediments.</title>
        <authorList>
            <person name="Rehman Z."/>
            <person name="Alam I."/>
            <person name="Kamau A."/>
            <person name="Bajic V."/>
            <person name="Leiknes T."/>
        </authorList>
    </citation>
    <scope>NUCLEOTIDE SEQUENCE [LARGE SCALE GENOMIC DNA]</scope>
    <source>
        <strain evidence="3 4">VG4</strain>
    </source>
</reference>
<protein>
    <submittedName>
        <fullName evidence="3">IS5 family transposase</fullName>
    </submittedName>
</protein>
<proteinExistence type="predicted"/>
<feature type="domain" description="Insertion element IS402-like" evidence="2">
    <location>
        <begin position="4"/>
        <end position="73"/>
    </location>
</feature>
<dbReference type="GO" id="GO:0004803">
    <property type="term" value="F:transposase activity"/>
    <property type="evidence" value="ECO:0007669"/>
    <property type="project" value="InterPro"/>
</dbReference>
<dbReference type="Pfam" id="PF13340">
    <property type="entry name" value="DUF4096"/>
    <property type="match status" value="1"/>
</dbReference>
<dbReference type="Proteomes" id="UP000257039">
    <property type="component" value="Unassembled WGS sequence"/>
</dbReference>
<dbReference type="RefSeq" id="WP_094785734.1">
    <property type="nucleotide sequence ID" value="NZ_NDXW01000001.1"/>
</dbReference>